<dbReference type="InterPro" id="IPR002350">
    <property type="entry name" value="Kazal_dom"/>
</dbReference>
<organism evidence="4 5">
    <name type="scientific">Jiella pacifica</name>
    <dbReference type="NCBI Taxonomy" id="2696469"/>
    <lineage>
        <taxon>Bacteria</taxon>
        <taxon>Pseudomonadati</taxon>
        <taxon>Pseudomonadota</taxon>
        <taxon>Alphaproteobacteria</taxon>
        <taxon>Hyphomicrobiales</taxon>
        <taxon>Aurantimonadaceae</taxon>
        <taxon>Jiella</taxon>
    </lineage>
</organism>
<reference evidence="4 5" key="1">
    <citation type="submission" date="2020-01" db="EMBL/GenBank/DDBJ databases">
        <title>Jiella pacifica sp. nov.</title>
        <authorList>
            <person name="Xue Z."/>
            <person name="Zhu S."/>
            <person name="Chen J."/>
            <person name="Yang J."/>
        </authorList>
    </citation>
    <scope>NUCLEOTIDE SEQUENCE [LARGE SCALE GENOMIC DNA]</scope>
    <source>
        <strain evidence="4 5">40Bstr34</strain>
    </source>
</reference>
<feature type="domain" description="Kazal-like" evidence="3">
    <location>
        <begin position="52"/>
        <end position="101"/>
    </location>
</feature>
<dbReference type="EMBL" id="JAAAMG010000001">
    <property type="protein sequence ID" value="NDW02799.1"/>
    <property type="molecule type" value="Genomic_DNA"/>
</dbReference>
<dbReference type="InterPro" id="IPR036058">
    <property type="entry name" value="Kazal_dom_sf"/>
</dbReference>
<feature type="region of interest" description="Disordered" evidence="1">
    <location>
        <begin position="96"/>
        <end position="116"/>
    </location>
</feature>
<sequence>MRALLIGLFGAATLWAMPVSAKADAMCGGSGGMACGEHEYCDLGETGGSDAADRVGVCAPRPSACTREFAPVCGTDGKTYPTACVAHSAGMSVASTGSCEDASREADERTEGQPNDGRMCMQVVSCGIKDGAPKEYPTPCAAEDDGATNVQPKTGGSCPALQ</sequence>
<evidence type="ECO:0000313" key="5">
    <source>
        <dbReference type="Proteomes" id="UP000469011"/>
    </source>
</evidence>
<protein>
    <recommendedName>
        <fullName evidence="3">Kazal-like domain-containing protein</fullName>
    </recommendedName>
</protein>
<dbReference type="SMART" id="SM00280">
    <property type="entry name" value="KAZAL"/>
    <property type="match status" value="1"/>
</dbReference>
<dbReference type="PROSITE" id="PS51465">
    <property type="entry name" value="KAZAL_2"/>
    <property type="match status" value="1"/>
</dbReference>
<dbReference type="SUPFAM" id="SSF100895">
    <property type="entry name" value="Kazal-type serine protease inhibitors"/>
    <property type="match status" value="1"/>
</dbReference>
<dbReference type="Pfam" id="PF00050">
    <property type="entry name" value="Kazal_1"/>
    <property type="match status" value="1"/>
</dbReference>
<accession>A0A6N9SYI3</accession>
<feature type="signal peptide" evidence="2">
    <location>
        <begin position="1"/>
        <end position="23"/>
    </location>
</feature>
<feature type="compositionally biased region" description="Basic and acidic residues" evidence="1">
    <location>
        <begin position="101"/>
        <end position="111"/>
    </location>
</feature>
<dbReference type="PROSITE" id="PS51257">
    <property type="entry name" value="PROKAR_LIPOPROTEIN"/>
    <property type="match status" value="1"/>
</dbReference>
<evidence type="ECO:0000256" key="1">
    <source>
        <dbReference type="SAM" id="MobiDB-lite"/>
    </source>
</evidence>
<proteinExistence type="predicted"/>
<evidence type="ECO:0000259" key="3">
    <source>
        <dbReference type="PROSITE" id="PS51465"/>
    </source>
</evidence>
<dbReference type="RefSeq" id="WP_163460448.1">
    <property type="nucleotide sequence ID" value="NZ_JAAAMG010000001.1"/>
</dbReference>
<dbReference type="CDD" id="cd00104">
    <property type="entry name" value="KAZAL_FS"/>
    <property type="match status" value="1"/>
</dbReference>
<name>A0A6N9SYI3_9HYPH</name>
<dbReference type="AlphaFoldDB" id="A0A6N9SYI3"/>
<dbReference type="Gene3D" id="3.30.60.30">
    <property type="match status" value="1"/>
</dbReference>
<comment type="caution">
    <text evidence="4">The sequence shown here is derived from an EMBL/GenBank/DDBJ whole genome shotgun (WGS) entry which is preliminary data.</text>
</comment>
<evidence type="ECO:0000256" key="2">
    <source>
        <dbReference type="SAM" id="SignalP"/>
    </source>
</evidence>
<feature type="region of interest" description="Disordered" evidence="1">
    <location>
        <begin position="137"/>
        <end position="162"/>
    </location>
</feature>
<gene>
    <name evidence="4" type="ORF">GTK09_00015</name>
</gene>
<dbReference type="Proteomes" id="UP000469011">
    <property type="component" value="Unassembled WGS sequence"/>
</dbReference>
<keyword evidence="5" id="KW-1185">Reference proteome</keyword>
<evidence type="ECO:0000313" key="4">
    <source>
        <dbReference type="EMBL" id="NDW02799.1"/>
    </source>
</evidence>
<feature type="chain" id="PRO_5026772709" description="Kazal-like domain-containing protein" evidence="2">
    <location>
        <begin position="24"/>
        <end position="162"/>
    </location>
</feature>
<keyword evidence="2" id="KW-0732">Signal</keyword>